<comment type="caution">
    <text evidence="2">The sequence shown here is derived from an EMBL/GenBank/DDBJ whole genome shotgun (WGS) entry which is preliminary data.</text>
</comment>
<gene>
    <name evidence="2" type="ORF">ABDJ40_22205</name>
</gene>
<sequence>MRDPGQLYFATNKEIHDLLFSAKQKVTEAVLLELLRDRGIFCSPAESREALVQYLSLLPHDYADVCGILERREASKRGEKTATISLNTELSADELKEIVSEYQKAEVQEVVRAHKKSESEFVMNVTYSEFDYSKTRLLQRQDRDADLVFTKVEGRTEIRIPATDRARAMVDKLRERIEAHKKAVVQLEEIELTGLTSAEARTTFFTRLISSLPDFPLMTVSRLRVAHSTSEQEDDDFDMDGDDVDEAEEKMLGVVENVALSGENLVASEMYQELKDKGFFITSITWRAKQNVHPYAIIECDAGFEDRQAGKKFRYSIHGALKFKNGAYTKHIRPVSEAEKATLLAMIEKTARTVLAQLLAEAAGAGADSEAGTTS</sequence>
<dbReference type="Proteomes" id="UP001462640">
    <property type="component" value="Unassembled WGS sequence"/>
</dbReference>
<evidence type="ECO:0000313" key="2">
    <source>
        <dbReference type="EMBL" id="MEO3715495.1"/>
    </source>
</evidence>
<accession>A0ABV0GK81</accession>
<protein>
    <submittedName>
        <fullName evidence="2">Uncharacterized protein</fullName>
    </submittedName>
</protein>
<dbReference type="EMBL" id="JBDPZC010000014">
    <property type="protein sequence ID" value="MEO3715495.1"/>
    <property type="molecule type" value="Genomic_DNA"/>
</dbReference>
<feature type="coiled-coil region" evidence="1">
    <location>
        <begin position="163"/>
        <end position="190"/>
    </location>
</feature>
<evidence type="ECO:0000313" key="3">
    <source>
        <dbReference type="Proteomes" id="UP001462640"/>
    </source>
</evidence>
<organism evidence="2 3">
    <name type="scientific">Roseateles flavus</name>
    <dbReference type="NCBI Taxonomy" id="3149041"/>
    <lineage>
        <taxon>Bacteria</taxon>
        <taxon>Pseudomonadati</taxon>
        <taxon>Pseudomonadota</taxon>
        <taxon>Betaproteobacteria</taxon>
        <taxon>Burkholderiales</taxon>
        <taxon>Sphaerotilaceae</taxon>
        <taxon>Roseateles</taxon>
    </lineage>
</organism>
<dbReference type="RefSeq" id="WP_347612985.1">
    <property type="nucleotide sequence ID" value="NZ_JBDPZC010000014.1"/>
</dbReference>
<proteinExistence type="predicted"/>
<name>A0ABV0GK81_9BURK</name>
<evidence type="ECO:0000256" key="1">
    <source>
        <dbReference type="SAM" id="Coils"/>
    </source>
</evidence>
<reference evidence="2 3" key="1">
    <citation type="submission" date="2024-05" db="EMBL/GenBank/DDBJ databases">
        <title>Roseateles sp. 2.12 16S ribosomal RNA gene Genome sequencing and assembly.</title>
        <authorList>
            <person name="Woo H."/>
        </authorList>
    </citation>
    <scope>NUCLEOTIDE SEQUENCE [LARGE SCALE GENOMIC DNA]</scope>
    <source>
        <strain evidence="2 3">2.12</strain>
    </source>
</reference>
<keyword evidence="1" id="KW-0175">Coiled coil</keyword>
<keyword evidence="3" id="KW-1185">Reference proteome</keyword>